<name>A0ABP7CHI5_9ACTN</name>
<dbReference type="RefSeq" id="WP_344886627.1">
    <property type="nucleotide sequence ID" value="NZ_BAAAZP010000119.1"/>
</dbReference>
<evidence type="ECO:0000313" key="2">
    <source>
        <dbReference type="Proteomes" id="UP001500902"/>
    </source>
</evidence>
<proteinExistence type="predicted"/>
<dbReference type="Proteomes" id="UP001500902">
    <property type="component" value="Unassembled WGS sequence"/>
</dbReference>
<evidence type="ECO:0000313" key="1">
    <source>
        <dbReference type="EMBL" id="GAA3690681.1"/>
    </source>
</evidence>
<protein>
    <submittedName>
        <fullName evidence="1">Uncharacterized protein</fullName>
    </submittedName>
</protein>
<sequence length="446" mass="47255">MSDAPLLHYSTSTAPLQAGSPDKPAANIIDITVSSPAGQKIYCNTIDIAVPISAPDDAGAYFTENPQSSITGKWSPASAQMKTGQELGLAPATNYYHVIFQAPPIPGFDLIDKPLTISITGNVAATPGSTLTCPTTESSGTTSGKYTRKTPQELTWDTAEPVFYLHNFLASAPDKPTIPKTKFNAGDKVYFTWESNGDSYHLYDGDGTVLHEGSETSWTIPAGTIANDTTFTLKASKKNANGFETVDQYATITITITNPTLSQMTVTNGTHTPWVQGTVDGKEGRVTFSDAGVEVANNAGSLGTLQADKADLNGVSTIWVQGTGTNPGRISFPKEGLNVTRAGGQLWGTVFAERVTGGNPDDGQITFTTEGLNVLRAGGDAWGTVFADKANLNGVNTNWVQGKSTDDGWISFPKEGLHVYQGQGNQNWGTVAADKADLNTLKVKYL</sequence>
<reference evidence="2" key="1">
    <citation type="journal article" date="2019" name="Int. J. Syst. Evol. Microbiol.">
        <title>The Global Catalogue of Microorganisms (GCM) 10K type strain sequencing project: providing services to taxonomists for standard genome sequencing and annotation.</title>
        <authorList>
            <consortium name="The Broad Institute Genomics Platform"/>
            <consortium name="The Broad Institute Genome Sequencing Center for Infectious Disease"/>
            <person name="Wu L."/>
            <person name="Ma J."/>
        </authorList>
    </citation>
    <scope>NUCLEOTIDE SEQUENCE [LARGE SCALE GENOMIC DNA]</scope>
    <source>
        <strain evidence="2">JCM 16904</strain>
    </source>
</reference>
<accession>A0ABP7CHI5</accession>
<comment type="caution">
    <text evidence="1">The sequence shown here is derived from an EMBL/GenBank/DDBJ whole genome shotgun (WGS) entry which is preliminary data.</text>
</comment>
<gene>
    <name evidence="1" type="ORF">GCM10022224_065170</name>
</gene>
<organism evidence="1 2">
    <name type="scientific">Nonomuraea antimicrobica</name>
    <dbReference type="NCBI Taxonomy" id="561173"/>
    <lineage>
        <taxon>Bacteria</taxon>
        <taxon>Bacillati</taxon>
        <taxon>Actinomycetota</taxon>
        <taxon>Actinomycetes</taxon>
        <taxon>Streptosporangiales</taxon>
        <taxon>Streptosporangiaceae</taxon>
        <taxon>Nonomuraea</taxon>
    </lineage>
</organism>
<dbReference type="EMBL" id="BAAAZP010000119">
    <property type="protein sequence ID" value="GAA3690681.1"/>
    <property type="molecule type" value="Genomic_DNA"/>
</dbReference>
<keyword evidence="2" id="KW-1185">Reference proteome</keyword>